<dbReference type="GO" id="GO:0005737">
    <property type="term" value="C:cytoplasm"/>
    <property type="evidence" value="ECO:0007669"/>
    <property type="project" value="TreeGrafter"/>
</dbReference>
<accession>A0A1F7GA08</accession>
<reference evidence="9 10" key="1">
    <citation type="journal article" date="2016" name="Nat. Commun.">
        <title>Thousands of microbial genomes shed light on interconnected biogeochemical processes in an aquifer system.</title>
        <authorList>
            <person name="Anantharaman K."/>
            <person name="Brown C.T."/>
            <person name="Hug L.A."/>
            <person name="Sharon I."/>
            <person name="Castelle C.J."/>
            <person name="Probst A.J."/>
            <person name="Thomas B.C."/>
            <person name="Singh A."/>
            <person name="Wilkins M.J."/>
            <person name="Karaoz U."/>
            <person name="Brodie E.L."/>
            <person name="Williams K.H."/>
            <person name="Hubbard S.S."/>
            <person name="Banfield J.F."/>
        </authorList>
    </citation>
    <scope>NUCLEOTIDE SEQUENCE [LARGE SCALE GENOMIC DNA]</scope>
</reference>
<evidence type="ECO:0000259" key="8">
    <source>
        <dbReference type="Pfam" id="PF13793"/>
    </source>
</evidence>
<dbReference type="GO" id="GO:0005524">
    <property type="term" value="F:ATP binding"/>
    <property type="evidence" value="ECO:0007669"/>
    <property type="project" value="UniProtKB-KW"/>
</dbReference>
<dbReference type="SMART" id="SM01400">
    <property type="entry name" value="Pribosyltran_N"/>
    <property type="match status" value="1"/>
</dbReference>
<comment type="caution">
    <text evidence="9">The sequence shown here is derived from an EMBL/GenBank/DDBJ whole genome shotgun (WGS) entry which is preliminary data.</text>
</comment>
<gene>
    <name evidence="9" type="ORF">A2774_00620</name>
</gene>
<dbReference type="Pfam" id="PF13793">
    <property type="entry name" value="Pribosyltran_N"/>
    <property type="match status" value="1"/>
</dbReference>
<evidence type="ECO:0000313" key="10">
    <source>
        <dbReference type="Proteomes" id="UP000177208"/>
    </source>
</evidence>
<dbReference type="GO" id="GO:0002189">
    <property type="term" value="C:ribose phosphate diphosphokinase complex"/>
    <property type="evidence" value="ECO:0007669"/>
    <property type="project" value="TreeGrafter"/>
</dbReference>
<dbReference type="GO" id="GO:0004749">
    <property type="term" value="F:ribose phosphate diphosphokinase activity"/>
    <property type="evidence" value="ECO:0007669"/>
    <property type="project" value="UniProtKB-EC"/>
</dbReference>
<dbReference type="Gene3D" id="3.40.50.2020">
    <property type="match status" value="2"/>
</dbReference>
<dbReference type="EMBL" id="MFZG01000033">
    <property type="protein sequence ID" value="OGK15734.1"/>
    <property type="molecule type" value="Genomic_DNA"/>
</dbReference>
<proteinExistence type="predicted"/>
<keyword evidence="4" id="KW-0547">Nucleotide-binding</keyword>
<name>A0A1F7GA08_9BACT</name>
<dbReference type="PANTHER" id="PTHR10210">
    <property type="entry name" value="RIBOSE-PHOSPHATE DIPHOSPHOKINASE FAMILY MEMBER"/>
    <property type="match status" value="1"/>
</dbReference>
<dbReference type="GO" id="GO:0016301">
    <property type="term" value="F:kinase activity"/>
    <property type="evidence" value="ECO:0007669"/>
    <property type="project" value="UniProtKB-KW"/>
</dbReference>
<evidence type="ECO:0000256" key="2">
    <source>
        <dbReference type="ARBA" id="ARBA00022679"/>
    </source>
</evidence>
<comment type="catalytic activity">
    <reaction evidence="7">
        <text>D-ribose 5-phosphate + ATP = 5-phospho-alpha-D-ribose 1-diphosphate + AMP + H(+)</text>
        <dbReference type="Rhea" id="RHEA:15609"/>
        <dbReference type="ChEBI" id="CHEBI:15378"/>
        <dbReference type="ChEBI" id="CHEBI:30616"/>
        <dbReference type="ChEBI" id="CHEBI:58017"/>
        <dbReference type="ChEBI" id="CHEBI:78346"/>
        <dbReference type="ChEBI" id="CHEBI:456215"/>
        <dbReference type="EC" id="2.7.6.1"/>
    </reaction>
</comment>
<evidence type="ECO:0000256" key="4">
    <source>
        <dbReference type="ARBA" id="ARBA00022741"/>
    </source>
</evidence>
<dbReference type="InterPro" id="IPR005946">
    <property type="entry name" value="Rib-P_diPkinase"/>
</dbReference>
<dbReference type="AlphaFoldDB" id="A0A1F7GA08"/>
<evidence type="ECO:0000256" key="3">
    <source>
        <dbReference type="ARBA" id="ARBA00022727"/>
    </source>
</evidence>
<keyword evidence="6" id="KW-0067">ATP-binding</keyword>
<keyword evidence="3" id="KW-0545">Nucleotide biosynthesis</keyword>
<dbReference type="PANTHER" id="PTHR10210:SF32">
    <property type="entry name" value="RIBOSE-PHOSPHATE PYROPHOSPHOKINASE 2"/>
    <property type="match status" value="1"/>
</dbReference>
<dbReference type="EC" id="2.7.6.1" evidence="1"/>
<feature type="domain" description="Ribose-phosphate pyrophosphokinase N-terminal" evidence="8">
    <location>
        <begin position="54"/>
        <end position="162"/>
    </location>
</feature>
<dbReference type="FunFam" id="3.40.50.2020:FF:000014">
    <property type="entry name" value="Ribose-phosphate pyrophosphokinase 1"/>
    <property type="match status" value="1"/>
</dbReference>
<protein>
    <recommendedName>
        <fullName evidence="1">ribose-phosphate diphosphokinase</fullName>
        <ecNumber evidence="1">2.7.6.1</ecNumber>
    </recommendedName>
</protein>
<dbReference type="NCBIfam" id="TIGR01251">
    <property type="entry name" value="ribP_PPkin"/>
    <property type="match status" value="1"/>
</dbReference>
<dbReference type="InterPro" id="IPR029099">
    <property type="entry name" value="Pribosyltran_N"/>
</dbReference>
<keyword evidence="2" id="KW-0808">Transferase</keyword>
<dbReference type="GO" id="GO:0000287">
    <property type="term" value="F:magnesium ion binding"/>
    <property type="evidence" value="ECO:0007669"/>
    <property type="project" value="InterPro"/>
</dbReference>
<dbReference type="SUPFAM" id="SSF53271">
    <property type="entry name" value="PRTase-like"/>
    <property type="match status" value="2"/>
</dbReference>
<evidence type="ECO:0000313" key="9">
    <source>
        <dbReference type="EMBL" id="OGK15734.1"/>
    </source>
</evidence>
<evidence type="ECO:0000256" key="6">
    <source>
        <dbReference type="ARBA" id="ARBA00022840"/>
    </source>
</evidence>
<evidence type="ECO:0000256" key="7">
    <source>
        <dbReference type="ARBA" id="ARBA00049535"/>
    </source>
</evidence>
<dbReference type="InterPro" id="IPR000836">
    <property type="entry name" value="PRTase_dom"/>
</dbReference>
<dbReference type="InterPro" id="IPR029057">
    <property type="entry name" value="PRTase-like"/>
</dbReference>
<evidence type="ECO:0000256" key="1">
    <source>
        <dbReference type="ARBA" id="ARBA00013247"/>
    </source>
</evidence>
<keyword evidence="5" id="KW-0418">Kinase</keyword>
<sequence length="370" mass="41345">MNLSESSRFDSPLLIKDRKSGVTTPPPLILCGNGNLELGRQTSKALGDLICERNGFDTLRKEELQVEIFDNPTDKWPDQHIRSSRIKTEMTGRYVVIFNNPWPQPDKRLMETFFLIDAARTAGAGYITVVLPYFAYGRGDKKAEARTPIEARVVARVLEMLGSNRIITLDLHAEQTTGSVLIPWDNLYSSHLMIPEIKIEIDPDNAVYMSTDTGGLKRADAYNKRAEGKGIAFEIKARKLNADTSDPEVSAFVGNVDGRDVVIIDDESVSFSSIYLAAMSAVEHGARSVIAVVSHLKDGYSEDNTDFDKMWNLLNGMPSQFRRLITTDTVDHLPEIRNHPLVKIIPTANFFAEIIWRNFSAVSLSPDLID</sequence>
<organism evidence="9 10">
    <name type="scientific">Candidatus Roizmanbacteria bacterium RIFCSPHIGHO2_01_FULL_39_12c</name>
    <dbReference type="NCBI Taxonomy" id="1802031"/>
    <lineage>
        <taxon>Bacteria</taxon>
        <taxon>Candidatus Roizmaniibacteriota</taxon>
    </lineage>
</organism>
<dbReference type="GO" id="GO:0006015">
    <property type="term" value="P:5-phosphoribose 1-diphosphate biosynthetic process"/>
    <property type="evidence" value="ECO:0007669"/>
    <property type="project" value="TreeGrafter"/>
</dbReference>
<dbReference type="GO" id="GO:0006164">
    <property type="term" value="P:purine nucleotide biosynthetic process"/>
    <property type="evidence" value="ECO:0007669"/>
    <property type="project" value="TreeGrafter"/>
</dbReference>
<dbReference type="Proteomes" id="UP000177208">
    <property type="component" value="Unassembled WGS sequence"/>
</dbReference>
<evidence type="ECO:0000256" key="5">
    <source>
        <dbReference type="ARBA" id="ARBA00022777"/>
    </source>
</evidence>
<dbReference type="CDD" id="cd06223">
    <property type="entry name" value="PRTases_typeI"/>
    <property type="match status" value="1"/>
</dbReference>